<dbReference type="RefSeq" id="XP_029732216.2">
    <property type="nucleotide sequence ID" value="XM_029876356.2"/>
</dbReference>
<dbReference type="PROSITE" id="PS00675">
    <property type="entry name" value="SIGMA54_INTERACT_1"/>
    <property type="match status" value="1"/>
</dbReference>
<protein>
    <recommendedName>
        <fullName evidence="3">G domain-containing protein</fullName>
    </recommendedName>
</protein>
<proteinExistence type="predicted"/>
<dbReference type="InterPro" id="IPR027417">
    <property type="entry name" value="P-loop_NTPase"/>
</dbReference>
<dbReference type="GeneID" id="115268326"/>
<evidence type="ECO:0000313" key="1">
    <source>
        <dbReference type="EnsemblMetazoa" id="AALFPA23_009262.P12731"/>
    </source>
</evidence>
<dbReference type="PANTHER" id="PTHR32046:SF12">
    <property type="entry name" value="AIG1-TYPE G DOMAIN-CONTAINING PROTEIN"/>
    <property type="match status" value="1"/>
</dbReference>
<keyword evidence="2" id="KW-1185">Reference proteome</keyword>
<evidence type="ECO:0000313" key="2">
    <source>
        <dbReference type="Proteomes" id="UP000069940"/>
    </source>
</evidence>
<reference evidence="2" key="1">
    <citation type="journal article" date="2015" name="Proc. Natl. Acad. Sci. U.S.A.">
        <title>Genome sequence of the Asian Tiger mosquito, Aedes albopictus, reveals insights into its biology, genetics, and evolution.</title>
        <authorList>
            <person name="Chen X.G."/>
            <person name="Jiang X."/>
            <person name="Gu J."/>
            <person name="Xu M."/>
            <person name="Wu Y."/>
            <person name="Deng Y."/>
            <person name="Zhang C."/>
            <person name="Bonizzoni M."/>
            <person name="Dermauw W."/>
            <person name="Vontas J."/>
            <person name="Armbruster P."/>
            <person name="Huang X."/>
            <person name="Yang Y."/>
            <person name="Zhang H."/>
            <person name="He W."/>
            <person name="Peng H."/>
            <person name="Liu Y."/>
            <person name="Wu K."/>
            <person name="Chen J."/>
            <person name="Lirakis M."/>
            <person name="Topalis P."/>
            <person name="Van Leeuwen T."/>
            <person name="Hall A.B."/>
            <person name="Jiang X."/>
            <person name="Thorpe C."/>
            <person name="Mueller R.L."/>
            <person name="Sun C."/>
            <person name="Waterhouse R.M."/>
            <person name="Yan G."/>
            <person name="Tu Z.J."/>
            <person name="Fang X."/>
            <person name="James A.A."/>
        </authorList>
    </citation>
    <scope>NUCLEOTIDE SEQUENCE [LARGE SCALE GENOMIC DNA]</scope>
    <source>
        <strain evidence="2">Foshan</strain>
    </source>
</reference>
<evidence type="ECO:0008006" key="3">
    <source>
        <dbReference type="Google" id="ProtNLM"/>
    </source>
</evidence>
<accession>A0ABM1YHS3</accession>
<dbReference type="EnsemblMetazoa" id="AALFPA23_009262.R12731">
    <property type="protein sequence ID" value="AALFPA23_009262.P12731"/>
    <property type="gene ID" value="AALFPA23_009262"/>
</dbReference>
<dbReference type="Gene3D" id="3.40.50.300">
    <property type="entry name" value="P-loop containing nucleotide triphosphate hydrolases"/>
    <property type="match status" value="1"/>
</dbReference>
<dbReference type="Proteomes" id="UP000069940">
    <property type="component" value="Unassembled WGS sequence"/>
</dbReference>
<organism evidence="1 2">
    <name type="scientific">Aedes albopictus</name>
    <name type="common">Asian tiger mosquito</name>
    <name type="synonym">Stegomyia albopicta</name>
    <dbReference type="NCBI Taxonomy" id="7160"/>
    <lineage>
        <taxon>Eukaryota</taxon>
        <taxon>Metazoa</taxon>
        <taxon>Ecdysozoa</taxon>
        <taxon>Arthropoda</taxon>
        <taxon>Hexapoda</taxon>
        <taxon>Insecta</taxon>
        <taxon>Pterygota</taxon>
        <taxon>Neoptera</taxon>
        <taxon>Endopterygota</taxon>
        <taxon>Diptera</taxon>
        <taxon>Nematocera</taxon>
        <taxon>Culicoidea</taxon>
        <taxon>Culicidae</taxon>
        <taxon>Culicinae</taxon>
        <taxon>Aedini</taxon>
        <taxon>Aedes</taxon>
        <taxon>Stegomyia</taxon>
    </lineage>
</organism>
<dbReference type="PANTHER" id="PTHR32046">
    <property type="entry name" value="G DOMAIN-CONTAINING PROTEIN"/>
    <property type="match status" value="1"/>
</dbReference>
<name>A0ABM1YHS3_AEDAL</name>
<sequence length="467" mass="52807">MSQPSNHNILLLGETGSGKSTLINYLANYFLDGSPDDLKIAIPTKYHSQNLQGSPKHSEQDINDQTKSKTEKCTLYCFEKNGKQYGFIDTPGLSDTSGVLKDNEHIANIITTAENIGSIAAIALVINGTVARVTVSLKNAIEQMRSAVPDVLLTNLVVVFTNCSADTVNFELSVLKPWTILERNIFYMNNNALRVAQKDWNNNQTKKEKLISQWKTSMEEIELMMEQIDQFGSMASNAFGEMYKLGNALTVQLNECQALIKQLHDKEKQYQDSLKALDQATIGIKTNSDYSKKVTKEEIVLIDTPYWNIVCRNCNRGSECCHDCWAVAVKFCGKFHNYVCTKCSCSLNFHYFERFKPKKEYKVVVEIDANKKQQYDKHTQTKARIEGELPKLSTNIESLKQSFDTQVQKIQNCCRSLKKIRSLGKFTVEQADVFMNILQDMHNLASIVGTADAKARLNYVDSLTEFI</sequence>
<dbReference type="InterPro" id="IPR025662">
    <property type="entry name" value="Sigma_54_int_dom_ATP-bd_1"/>
</dbReference>
<reference evidence="1" key="2">
    <citation type="submission" date="2025-05" db="UniProtKB">
        <authorList>
            <consortium name="EnsemblMetazoa"/>
        </authorList>
    </citation>
    <scope>IDENTIFICATION</scope>
    <source>
        <strain evidence="1">Foshan</strain>
    </source>
</reference>
<dbReference type="SUPFAM" id="SSF52540">
    <property type="entry name" value="P-loop containing nucleoside triphosphate hydrolases"/>
    <property type="match status" value="1"/>
</dbReference>